<feature type="signal peptide" evidence="1">
    <location>
        <begin position="1"/>
        <end position="25"/>
    </location>
</feature>
<evidence type="ECO:0000313" key="3">
    <source>
        <dbReference type="Proteomes" id="UP001295463"/>
    </source>
</evidence>
<accession>A0ABN8HM52</accession>
<evidence type="ECO:0000256" key="1">
    <source>
        <dbReference type="SAM" id="SignalP"/>
    </source>
</evidence>
<sequence>MGTLVGAIRALTIPAALLLANNVSADDGYRTPLAGEPLATTVLGKRVEVGARDRSNVLALTVGTTLYAPSLGSTDILPITALYWRKETEAYRSRLVFSLFYNEWDGALKMANGLELLGHLENYTNPFPQEEILNGKAIEATSAVWGYGTAWLGLGYRLPVAPFQSDNDLRLQLFYTGTYLYNRRTPDTGPEVRLPPDTWENGMRLRVRYDGMRRNIMELPHRGFAAGADLEWAYRSPWSDSSYGSFHFSKGDTQQYLKISGYGAAALPVPGLSERDRLIASVYGGFSPKAQLDRYSGFKIGGGPFPNESDDLWRTPYPGALFNQFTVADYVVGTLEYRRELQFFLYLHLRGTVAWINRDFQHAANFFAFEQERGEALSVGLTSGLPWDSTLYLEFSRDFGILRNGSSGSGLLLLWSKMF</sequence>
<dbReference type="RefSeq" id="WP_305733407.1">
    <property type="nucleotide sequence ID" value="NZ_OW150024.1"/>
</dbReference>
<dbReference type="Proteomes" id="UP001295463">
    <property type="component" value="Chromosome"/>
</dbReference>
<organism evidence="2 3">
    <name type="scientific">Trichlorobacter ammonificans</name>
    <dbReference type="NCBI Taxonomy" id="2916410"/>
    <lineage>
        <taxon>Bacteria</taxon>
        <taxon>Pseudomonadati</taxon>
        <taxon>Thermodesulfobacteriota</taxon>
        <taxon>Desulfuromonadia</taxon>
        <taxon>Geobacterales</taxon>
        <taxon>Geobacteraceae</taxon>
        <taxon>Trichlorobacter</taxon>
    </lineage>
</organism>
<gene>
    <name evidence="2" type="ORF">GEAMG1_2833</name>
</gene>
<feature type="chain" id="PRO_5047434678" evidence="1">
    <location>
        <begin position="26"/>
        <end position="419"/>
    </location>
</feature>
<name>A0ABN8HM52_9BACT</name>
<dbReference type="EMBL" id="OW150024">
    <property type="protein sequence ID" value="CAH2032669.1"/>
    <property type="molecule type" value="Genomic_DNA"/>
</dbReference>
<reference evidence="2 3" key="1">
    <citation type="submission" date="2022-03" db="EMBL/GenBank/DDBJ databases">
        <authorList>
            <person name="Koch H."/>
        </authorList>
    </citation>
    <scope>NUCLEOTIDE SEQUENCE [LARGE SCALE GENOMIC DNA]</scope>
    <source>
        <strain evidence="2 3">G1</strain>
    </source>
</reference>
<protein>
    <submittedName>
        <fullName evidence="2">Outer membrane channel</fullName>
    </submittedName>
</protein>
<evidence type="ECO:0000313" key="2">
    <source>
        <dbReference type="EMBL" id="CAH2032669.1"/>
    </source>
</evidence>
<keyword evidence="3" id="KW-1185">Reference proteome</keyword>
<proteinExistence type="predicted"/>
<keyword evidence="1" id="KW-0732">Signal</keyword>